<evidence type="ECO:0000256" key="1">
    <source>
        <dbReference type="SAM" id="MobiDB-lite"/>
    </source>
</evidence>
<keyword evidence="2" id="KW-0812">Transmembrane</keyword>
<reference evidence="3 4" key="1">
    <citation type="submission" date="2020-01" db="EMBL/GenBank/DDBJ databases">
        <title>Whole-genome sequence of Heliobacterium undosum DSM 13378.</title>
        <authorList>
            <person name="Kyndt J.A."/>
            <person name="Meyer T.E."/>
        </authorList>
    </citation>
    <scope>NUCLEOTIDE SEQUENCE [LARGE SCALE GENOMIC DNA]</scope>
    <source>
        <strain evidence="3 4">DSM 13378</strain>
    </source>
</reference>
<evidence type="ECO:0008006" key="5">
    <source>
        <dbReference type="Google" id="ProtNLM"/>
    </source>
</evidence>
<keyword evidence="2" id="KW-1133">Transmembrane helix</keyword>
<dbReference type="RefSeq" id="WP_161253630.1">
    <property type="nucleotide sequence ID" value="NZ_WXEY01000001.1"/>
</dbReference>
<evidence type="ECO:0000313" key="3">
    <source>
        <dbReference type="EMBL" id="MZP28352.1"/>
    </source>
</evidence>
<keyword evidence="4" id="KW-1185">Reference proteome</keyword>
<evidence type="ECO:0000256" key="2">
    <source>
        <dbReference type="SAM" id="Phobius"/>
    </source>
</evidence>
<sequence length="141" mass="15229">MSENRSVPVKARVKGLISVVLTVAAIAVAVTGVSLMGGDHGERRDPSRRPAVESATSRENATPRENTTFRESNTTRENGATREAVDSKRLPPDAARSELPIKGIHEAVGLALIPLVLIHFILNAKTLVSELGFRNKPNEKE</sequence>
<dbReference type="OrthoDB" id="9862553at2"/>
<accession>A0A845KXL7</accession>
<keyword evidence="2" id="KW-0472">Membrane</keyword>
<dbReference type="AlphaFoldDB" id="A0A845KXL7"/>
<evidence type="ECO:0000313" key="4">
    <source>
        <dbReference type="Proteomes" id="UP000463470"/>
    </source>
</evidence>
<feature type="transmembrane region" description="Helical" evidence="2">
    <location>
        <begin position="15"/>
        <end position="38"/>
    </location>
</feature>
<name>A0A845KXL7_9FIRM</name>
<feature type="compositionally biased region" description="Polar residues" evidence="1">
    <location>
        <begin position="54"/>
        <end position="78"/>
    </location>
</feature>
<gene>
    <name evidence="3" type="ORF">GTO91_01275</name>
</gene>
<feature type="transmembrane region" description="Helical" evidence="2">
    <location>
        <begin position="104"/>
        <end position="122"/>
    </location>
</feature>
<feature type="compositionally biased region" description="Basic and acidic residues" evidence="1">
    <location>
        <begin position="39"/>
        <end position="51"/>
    </location>
</feature>
<protein>
    <recommendedName>
        <fullName evidence="5">DUF4405 domain-containing protein</fullName>
    </recommendedName>
</protein>
<feature type="region of interest" description="Disordered" evidence="1">
    <location>
        <begin position="36"/>
        <end position="93"/>
    </location>
</feature>
<organism evidence="3 4">
    <name type="scientific">Heliomicrobium undosum</name>
    <dbReference type="NCBI Taxonomy" id="121734"/>
    <lineage>
        <taxon>Bacteria</taxon>
        <taxon>Bacillati</taxon>
        <taxon>Bacillota</taxon>
        <taxon>Clostridia</taxon>
        <taxon>Eubacteriales</taxon>
        <taxon>Heliobacteriaceae</taxon>
        <taxon>Heliomicrobium</taxon>
    </lineage>
</organism>
<comment type="caution">
    <text evidence="3">The sequence shown here is derived from an EMBL/GenBank/DDBJ whole genome shotgun (WGS) entry which is preliminary data.</text>
</comment>
<dbReference type="EMBL" id="WXEY01000001">
    <property type="protein sequence ID" value="MZP28352.1"/>
    <property type="molecule type" value="Genomic_DNA"/>
</dbReference>
<feature type="compositionally biased region" description="Basic and acidic residues" evidence="1">
    <location>
        <begin position="79"/>
        <end position="91"/>
    </location>
</feature>
<dbReference type="Proteomes" id="UP000463470">
    <property type="component" value="Unassembled WGS sequence"/>
</dbReference>
<proteinExistence type="predicted"/>